<reference evidence="1" key="1">
    <citation type="submission" date="2022-05" db="EMBL/GenBank/DDBJ databases">
        <authorList>
            <person name="Blom J."/>
        </authorList>
    </citation>
    <scope>NUCLEOTIDE SEQUENCE</scope>
    <source>
        <strain evidence="1">Type strain: CPO20170097</strain>
    </source>
</reference>
<evidence type="ECO:0000313" key="1">
    <source>
        <dbReference type="EMBL" id="CAH6661375.1"/>
    </source>
</evidence>
<proteinExistence type="predicted"/>
<comment type="caution">
    <text evidence="1">The sequence shown here is derived from an EMBL/GenBank/DDBJ whole genome shotgun (WGS) entry which is preliminary data.</text>
</comment>
<keyword evidence="2" id="KW-1185">Reference proteome</keyword>
<sequence>MPTVIAKALDFINAMDTTVAVPHSMDESTAKGIFKYLKEIGVKVSAEDITARGTSEGWNPEFTKKVVGWAEKIASDERVVIKNPEYFSSYMQEQLSALV</sequence>
<gene>
    <name evidence="1" type="ORF">FBBNIHIM_19900</name>
</gene>
<dbReference type="RefSeq" id="WP_253898904.1">
    <property type="nucleotide sequence ID" value="NZ_CALSBS010000023.1"/>
</dbReference>
<dbReference type="Proteomes" id="UP001152651">
    <property type="component" value="Unassembled WGS sequence"/>
</dbReference>
<dbReference type="SUPFAM" id="SSF140670">
    <property type="entry name" value="YoaC-like"/>
    <property type="match status" value="1"/>
</dbReference>
<dbReference type="Pfam" id="PF08986">
    <property type="entry name" value="DUF1889"/>
    <property type="match status" value="1"/>
</dbReference>
<evidence type="ECO:0000313" key="2">
    <source>
        <dbReference type="Proteomes" id="UP001152651"/>
    </source>
</evidence>
<dbReference type="EMBL" id="CALSBS010000023">
    <property type="protein sequence ID" value="CAH6661375.1"/>
    <property type="molecule type" value="Genomic_DNA"/>
</dbReference>
<name>A0ABM9FDT3_9ENTR</name>
<organism evidence="1 2">
    <name type="scientific">Pseudocitrobacter vendiensis</name>
    <dbReference type="NCBI Taxonomy" id="2488306"/>
    <lineage>
        <taxon>Bacteria</taxon>
        <taxon>Pseudomonadati</taxon>
        <taxon>Pseudomonadota</taxon>
        <taxon>Gammaproteobacteria</taxon>
        <taxon>Enterobacterales</taxon>
        <taxon>Enterobacteriaceae</taxon>
        <taxon>Pseudocitrobacter</taxon>
    </lineage>
</organism>
<accession>A0ABM9FDT3</accession>
<protein>
    <submittedName>
        <fullName evidence="1">Protein</fullName>
    </submittedName>
</protein>
<dbReference type="InterPro" id="IPR037210">
    <property type="entry name" value="YoaC-like_sf"/>
</dbReference>
<dbReference type="Gene3D" id="1.20.1290.30">
    <property type="match status" value="1"/>
</dbReference>
<dbReference type="InterPro" id="IPR015079">
    <property type="entry name" value="DUF1889"/>
</dbReference>